<accession>A0AAV5TEP1</accession>
<name>A0AAV5TEP1_9BILA</name>
<keyword evidence="1" id="KW-1133">Transmembrane helix</keyword>
<keyword evidence="1" id="KW-0812">Transmembrane</keyword>
<comment type="caution">
    <text evidence="2">The sequence shown here is derived from an EMBL/GenBank/DDBJ whole genome shotgun (WGS) entry which is preliminary data.</text>
</comment>
<protein>
    <recommendedName>
        <fullName evidence="4">G protein-coupled receptor</fullName>
    </recommendedName>
</protein>
<keyword evidence="1" id="KW-0472">Membrane</keyword>
<sequence>SSLFSFSFLLSIPSSSPCDIREASLFIMALDMQMPATICIRILTKRTGEWALSNYFPEVWTADQIRQAELTWDNTVVCLVDRSIRTEFVIACRGTHCALPLRKLDAIKYCTTYINEMILAIDVFFYSGCLVSLISFYLGLRFETRPLPSWTGKGEGAGPFQKIARLFRKKGDEY</sequence>
<evidence type="ECO:0000256" key="1">
    <source>
        <dbReference type="SAM" id="Phobius"/>
    </source>
</evidence>
<organism evidence="2 3">
    <name type="scientific">Pristionchus entomophagus</name>
    <dbReference type="NCBI Taxonomy" id="358040"/>
    <lineage>
        <taxon>Eukaryota</taxon>
        <taxon>Metazoa</taxon>
        <taxon>Ecdysozoa</taxon>
        <taxon>Nematoda</taxon>
        <taxon>Chromadorea</taxon>
        <taxon>Rhabditida</taxon>
        <taxon>Rhabditina</taxon>
        <taxon>Diplogasteromorpha</taxon>
        <taxon>Diplogasteroidea</taxon>
        <taxon>Neodiplogasteridae</taxon>
        <taxon>Pristionchus</taxon>
    </lineage>
</organism>
<proteinExistence type="predicted"/>
<evidence type="ECO:0000313" key="2">
    <source>
        <dbReference type="EMBL" id="GMS91200.1"/>
    </source>
</evidence>
<dbReference type="EMBL" id="BTSX01000003">
    <property type="protein sequence ID" value="GMS91200.1"/>
    <property type="molecule type" value="Genomic_DNA"/>
</dbReference>
<evidence type="ECO:0000313" key="3">
    <source>
        <dbReference type="Proteomes" id="UP001432027"/>
    </source>
</evidence>
<dbReference type="Proteomes" id="UP001432027">
    <property type="component" value="Unassembled WGS sequence"/>
</dbReference>
<keyword evidence="3" id="KW-1185">Reference proteome</keyword>
<dbReference type="AlphaFoldDB" id="A0AAV5TEP1"/>
<evidence type="ECO:0008006" key="4">
    <source>
        <dbReference type="Google" id="ProtNLM"/>
    </source>
</evidence>
<feature type="non-terminal residue" evidence="2">
    <location>
        <position position="1"/>
    </location>
</feature>
<reference evidence="2" key="1">
    <citation type="submission" date="2023-10" db="EMBL/GenBank/DDBJ databases">
        <title>Genome assembly of Pristionchus species.</title>
        <authorList>
            <person name="Yoshida K."/>
            <person name="Sommer R.J."/>
        </authorList>
    </citation>
    <scope>NUCLEOTIDE SEQUENCE</scope>
    <source>
        <strain evidence="2">RS0144</strain>
    </source>
</reference>
<feature type="transmembrane region" description="Helical" evidence="1">
    <location>
        <begin position="117"/>
        <end position="140"/>
    </location>
</feature>
<gene>
    <name evidence="2" type="ORF">PENTCL1PPCAC_13375</name>
</gene>